<gene>
    <name evidence="2" type="ORF">OOT00_14830</name>
</gene>
<dbReference type="NCBIfam" id="NF038143">
    <property type="entry name" value="HYxxLL"/>
    <property type="match status" value="1"/>
</dbReference>
<dbReference type="Proteomes" id="UP001209681">
    <property type="component" value="Unassembled WGS sequence"/>
</dbReference>
<feature type="coiled-coil region" evidence="1">
    <location>
        <begin position="146"/>
        <end position="194"/>
    </location>
</feature>
<dbReference type="EMBL" id="JAPFPW010000027">
    <property type="protein sequence ID" value="MCW7755259.1"/>
    <property type="molecule type" value="Genomic_DNA"/>
</dbReference>
<accession>A0ABT3NCS1</accession>
<name>A0ABT3NCS1_9BACT</name>
<keyword evidence="1" id="KW-0175">Coiled coil</keyword>
<evidence type="ECO:0000256" key="1">
    <source>
        <dbReference type="SAM" id="Coils"/>
    </source>
</evidence>
<reference evidence="2 3" key="1">
    <citation type="submission" date="2022-11" db="EMBL/GenBank/DDBJ databases">
        <title>Desulfobotulus tamanensis H1 sp. nov. - anaerobic, alkaliphilic, sulphate reducing bacterium isolated from terrestrial mud volcano.</title>
        <authorList>
            <person name="Frolova A."/>
            <person name="Merkel A.Y."/>
            <person name="Slobodkin A.I."/>
        </authorList>
    </citation>
    <scope>NUCLEOTIDE SEQUENCE [LARGE SCALE GENOMIC DNA]</scope>
    <source>
        <strain evidence="2 3">H1</strain>
    </source>
</reference>
<sequence>MSSFEENYELILSRERRNAYVLAKELISKPEASVWMVLLPILFVHHAFSIQRYKKNIHGFADNFIKTRKKALDLAFGSLTTGENVVINLETCFPSLEMSAEKEKKVCEKQLEEIRILVRHYKELLGAKGKTYEVLVKNAYGTSGKFKEFLNQLEMAEKEVRRYVTKVFQTTDAAREVSKKIDKAEERIREKEAKEIF</sequence>
<dbReference type="RefSeq" id="WP_265426198.1">
    <property type="nucleotide sequence ID" value="NZ_JAPFPW010000027.1"/>
</dbReference>
<organism evidence="2 3">
    <name type="scientific">Desulfobotulus pelophilus</name>
    <dbReference type="NCBI Taxonomy" id="2823377"/>
    <lineage>
        <taxon>Bacteria</taxon>
        <taxon>Pseudomonadati</taxon>
        <taxon>Thermodesulfobacteriota</taxon>
        <taxon>Desulfobacteria</taxon>
        <taxon>Desulfobacterales</taxon>
        <taxon>Desulfobacteraceae</taxon>
        <taxon>Desulfobotulus</taxon>
    </lineage>
</organism>
<comment type="caution">
    <text evidence="2">The sequence shown here is derived from an EMBL/GenBank/DDBJ whole genome shotgun (WGS) entry which is preliminary data.</text>
</comment>
<evidence type="ECO:0000313" key="3">
    <source>
        <dbReference type="Proteomes" id="UP001209681"/>
    </source>
</evidence>
<keyword evidence="3" id="KW-1185">Reference proteome</keyword>
<proteinExistence type="predicted"/>
<protein>
    <submittedName>
        <fullName evidence="2">NF038143 family protein</fullName>
    </submittedName>
</protein>
<evidence type="ECO:0000313" key="2">
    <source>
        <dbReference type="EMBL" id="MCW7755259.1"/>
    </source>
</evidence>